<sequence length="191" mass="21884">MKILLTVGILLVCDYTVLYAQDNAEEYIDNESYNKLLEFVKSVNEKKEEADKILNSRLEFAEATKTKAKALKWNDKLKIPEIDCDNSHDERTAEIKKDLEKEQEEEQDVGKLIERLEEEGEETMLSCMVPSRTEINCKSKKCEKRYIGICICGPKKCDVDDDGLCESGSSSVFTFGVIVNFCIFYLIVSFF</sequence>
<evidence type="ECO:0000313" key="4">
    <source>
        <dbReference type="Proteomes" id="UP000008281"/>
    </source>
</evidence>
<evidence type="ECO:0008006" key="5">
    <source>
        <dbReference type="Google" id="ProtNLM"/>
    </source>
</evidence>
<evidence type="ECO:0000256" key="2">
    <source>
        <dbReference type="SAM" id="SignalP"/>
    </source>
</evidence>
<feature type="chain" id="PRO_5003176946" description="EB domain-containing protein" evidence="2">
    <location>
        <begin position="21"/>
        <end position="191"/>
    </location>
</feature>
<keyword evidence="1" id="KW-0472">Membrane</keyword>
<name>E3MEM6_CAERE</name>
<dbReference type="HOGENOM" id="CLU_1422683_0_0_1"/>
<dbReference type="InParanoid" id="E3MEM6"/>
<keyword evidence="1" id="KW-1133">Transmembrane helix</keyword>
<evidence type="ECO:0000256" key="1">
    <source>
        <dbReference type="SAM" id="Phobius"/>
    </source>
</evidence>
<reference evidence="3" key="1">
    <citation type="submission" date="2007-07" db="EMBL/GenBank/DDBJ databases">
        <title>PCAP assembly of the Caenorhabditis remanei genome.</title>
        <authorList>
            <consortium name="The Caenorhabditis remanei Sequencing Consortium"/>
            <person name="Wilson R.K."/>
        </authorList>
    </citation>
    <scope>NUCLEOTIDE SEQUENCE [LARGE SCALE GENOMIC DNA]</scope>
    <source>
        <strain evidence="3">PB4641</strain>
    </source>
</reference>
<keyword evidence="4" id="KW-1185">Reference proteome</keyword>
<keyword evidence="2" id="KW-0732">Signal</keyword>
<keyword evidence="1" id="KW-0812">Transmembrane</keyword>
<protein>
    <recommendedName>
        <fullName evidence="5">EB domain-containing protein</fullName>
    </recommendedName>
</protein>
<feature type="signal peptide" evidence="2">
    <location>
        <begin position="1"/>
        <end position="20"/>
    </location>
</feature>
<gene>
    <name evidence="3" type="ORF">CRE_21819</name>
</gene>
<dbReference type="Proteomes" id="UP000008281">
    <property type="component" value="Unassembled WGS sequence"/>
</dbReference>
<dbReference type="AlphaFoldDB" id="E3MEM6"/>
<organism evidence="4">
    <name type="scientific">Caenorhabditis remanei</name>
    <name type="common">Caenorhabditis vulgaris</name>
    <dbReference type="NCBI Taxonomy" id="31234"/>
    <lineage>
        <taxon>Eukaryota</taxon>
        <taxon>Metazoa</taxon>
        <taxon>Ecdysozoa</taxon>
        <taxon>Nematoda</taxon>
        <taxon>Chromadorea</taxon>
        <taxon>Rhabditida</taxon>
        <taxon>Rhabditina</taxon>
        <taxon>Rhabditomorpha</taxon>
        <taxon>Rhabditoidea</taxon>
        <taxon>Rhabditidae</taxon>
        <taxon>Peloderinae</taxon>
        <taxon>Caenorhabditis</taxon>
    </lineage>
</organism>
<proteinExistence type="predicted"/>
<dbReference type="EMBL" id="DS268439">
    <property type="protein sequence ID" value="EFP00428.1"/>
    <property type="molecule type" value="Genomic_DNA"/>
</dbReference>
<feature type="transmembrane region" description="Helical" evidence="1">
    <location>
        <begin position="172"/>
        <end position="190"/>
    </location>
</feature>
<evidence type="ECO:0000313" key="3">
    <source>
        <dbReference type="EMBL" id="EFP00428.1"/>
    </source>
</evidence>
<accession>E3MEM6</accession>